<dbReference type="EMBL" id="CP020919">
    <property type="protein sequence ID" value="AWG26031.1"/>
    <property type="molecule type" value="Genomic_DNA"/>
</dbReference>
<proteinExistence type="predicted"/>
<keyword evidence="2" id="KW-1185">Reference proteome</keyword>
<evidence type="ECO:0000313" key="2">
    <source>
        <dbReference type="Proteomes" id="UP000244677"/>
    </source>
</evidence>
<dbReference type="KEGG" id="fki:FK004_12745"/>
<name>A0A2S1LQU7_9FLAO</name>
<dbReference type="AlphaFoldDB" id="A0A2S1LQU7"/>
<evidence type="ECO:0000313" key="1">
    <source>
        <dbReference type="EMBL" id="AWG26031.1"/>
    </source>
</evidence>
<accession>A0A2S1LQU7</accession>
<organism evidence="1 2">
    <name type="scientific">Flavobacterium kingsejongi</name>
    <dbReference type="NCBI Taxonomy" id="1678728"/>
    <lineage>
        <taxon>Bacteria</taxon>
        <taxon>Pseudomonadati</taxon>
        <taxon>Bacteroidota</taxon>
        <taxon>Flavobacteriia</taxon>
        <taxon>Flavobacteriales</taxon>
        <taxon>Flavobacteriaceae</taxon>
        <taxon>Flavobacterium</taxon>
    </lineage>
</organism>
<sequence>MLYKIGEKISVDLSEYLKEHTNEADRATVANQHNYGPSILNAVIKRNRNVTSENCPMLNDVMKIAIQTRNHKKQYFDKTHRQILKEVEA</sequence>
<dbReference type="RefSeq" id="WP_108737569.1">
    <property type="nucleotide sequence ID" value="NZ_CP020919.1"/>
</dbReference>
<dbReference type="Proteomes" id="UP000244677">
    <property type="component" value="Chromosome"/>
</dbReference>
<reference evidence="1 2" key="1">
    <citation type="submission" date="2017-04" db="EMBL/GenBank/DDBJ databases">
        <title>Complete genome sequence of Flavobacterium kingsejong AJ004.</title>
        <authorList>
            <person name="Lee P.C."/>
        </authorList>
    </citation>
    <scope>NUCLEOTIDE SEQUENCE [LARGE SCALE GENOMIC DNA]</scope>
    <source>
        <strain evidence="1 2">AJ004</strain>
    </source>
</reference>
<gene>
    <name evidence="1" type="ORF">FK004_12745</name>
</gene>
<protein>
    <submittedName>
        <fullName evidence="1">Uncharacterized protein</fullName>
    </submittedName>
</protein>